<sequence length="175" mass="19070">MTDAPHPPTPCSREDRLTAWHEAGHAVVYVLQGRSLRYVTLRPRGTGRAGFTAVRPRQVDLSSVAVVAHAGPLAQARHILDTTDAVELRREDLTAEDITLDAYLHGGHDDLGLIARARRAYGLPARRADPWAGIARDLINRHWPQIGHVATGLLEHRTLTGRQVRACLAGAGSAH</sequence>
<dbReference type="AlphaFoldDB" id="A0A9X2NKL7"/>
<dbReference type="GO" id="GO:0005524">
    <property type="term" value="F:ATP binding"/>
    <property type="evidence" value="ECO:0007669"/>
    <property type="project" value="InterPro"/>
</dbReference>
<dbReference type="InterPro" id="IPR037219">
    <property type="entry name" value="Peptidase_M41-like"/>
</dbReference>
<dbReference type="GO" id="GO:0004176">
    <property type="term" value="F:ATP-dependent peptidase activity"/>
    <property type="evidence" value="ECO:0007669"/>
    <property type="project" value="InterPro"/>
</dbReference>
<dbReference type="GO" id="GO:0004222">
    <property type="term" value="F:metalloendopeptidase activity"/>
    <property type="evidence" value="ECO:0007669"/>
    <property type="project" value="InterPro"/>
</dbReference>
<evidence type="ECO:0000313" key="2">
    <source>
        <dbReference type="Proteomes" id="UP001144096"/>
    </source>
</evidence>
<dbReference type="Gene3D" id="1.20.58.760">
    <property type="entry name" value="Peptidase M41"/>
    <property type="match status" value="1"/>
</dbReference>
<organism evidence="1 2">
    <name type="scientific">Amycolatopsis iheyensis</name>
    <dbReference type="NCBI Taxonomy" id="2945988"/>
    <lineage>
        <taxon>Bacteria</taxon>
        <taxon>Bacillati</taxon>
        <taxon>Actinomycetota</taxon>
        <taxon>Actinomycetes</taxon>
        <taxon>Pseudonocardiales</taxon>
        <taxon>Pseudonocardiaceae</taxon>
        <taxon>Amycolatopsis</taxon>
    </lineage>
</organism>
<keyword evidence="2" id="KW-1185">Reference proteome</keyword>
<dbReference type="RefSeq" id="WP_257924847.1">
    <property type="nucleotide sequence ID" value="NZ_JAMXQV010000024.1"/>
</dbReference>
<reference evidence="1" key="1">
    <citation type="submission" date="2022-06" db="EMBL/GenBank/DDBJ databases">
        <title>Amycolatopsis iheyaensis sp. nov., a new species of the genus Amycolatopsis isolated from soil in Iheya island, Japan.</title>
        <authorList>
            <person name="Ngamcharungchit C."/>
            <person name="Kanto H."/>
            <person name="Take A."/>
            <person name="Intra B."/>
            <person name="Matsumoto A."/>
            <person name="Panbangred W."/>
            <person name="Inahashi Y."/>
        </authorList>
    </citation>
    <scope>NUCLEOTIDE SEQUENCE</scope>
    <source>
        <strain evidence="1">OK19-0408</strain>
    </source>
</reference>
<dbReference type="EMBL" id="JAMXQV010000024">
    <property type="protein sequence ID" value="MCR6488284.1"/>
    <property type="molecule type" value="Genomic_DNA"/>
</dbReference>
<comment type="caution">
    <text evidence="1">The sequence shown here is derived from an EMBL/GenBank/DDBJ whole genome shotgun (WGS) entry which is preliminary data.</text>
</comment>
<evidence type="ECO:0000313" key="1">
    <source>
        <dbReference type="EMBL" id="MCR6488284.1"/>
    </source>
</evidence>
<evidence type="ECO:0008006" key="3">
    <source>
        <dbReference type="Google" id="ProtNLM"/>
    </source>
</evidence>
<accession>A0A9X2NKL7</accession>
<dbReference type="Proteomes" id="UP001144096">
    <property type="component" value="Unassembled WGS sequence"/>
</dbReference>
<gene>
    <name evidence="1" type="ORF">M8542_36185</name>
</gene>
<name>A0A9X2NKL7_9PSEU</name>
<dbReference type="GO" id="GO:0006508">
    <property type="term" value="P:proteolysis"/>
    <property type="evidence" value="ECO:0007669"/>
    <property type="project" value="InterPro"/>
</dbReference>
<proteinExistence type="predicted"/>
<protein>
    <recommendedName>
        <fullName evidence="3">Peptidase M41 domain-containing protein</fullName>
    </recommendedName>
</protein>
<dbReference type="SUPFAM" id="SSF140990">
    <property type="entry name" value="FtsH protease domain-like"/>
    <property type="match status" value="1"/>
</dbReference>